<proteinExistence type="inferred from homology"/>
<evidence type="ECO:0000256" key="1">
    <source>
        <dbReference type="ARBA" id="ARBA00010396"/>
    </source>
</evidence>
<feature type="non-terminal residue" evidence="5">
    <location>
        <position position="1"/>
    </location>
</feature>
<keyword evidence="3 5" id="KW-0808">Transferase</keyword>
<dbReference type="InterPro" id="IPR023397">
    <property type="entry name" value="SAM-dep_MeTrfase_MraW_recog"/>
</dbReference>
<dbReference type="PANTHER" id="PTHR11265">
    <property type="entry name" value="S-ADENOSYL-METHYLTRANSFERASE MRAW"/>
    <property type="match status" value="1"/>
</dbReference>
<evidence type="ECO:0000256" key="4">
    <source>
        <dbReference type="ARBA" id="ARBA00022691"/>
    </source>
</evidence>
<dbReference type="Pfam" id="PF01795">
    <property type="entry name" value="Methyltransf_5"/>
    <property type="match status" value="1"/>
</dbReference>
<dbReference type="Gene3D" id="3.40.50.150">
    <property type="entry name" value="Vaccinia Virus protein VP39"/>
    <property type="match status" value="1"/>
</dbReference>
<evidence type="ECO:0000313" key="5">
    <source>
        <dbReference type="EMBL" id="JAP46132.1"/>
    </source>
</evidence>
<evidence type="ECO:0000256" key="2">
    <source>
        <dbReference type="ARBA" id="ARBA00022603"/>
    </source>
</evidence>
<dbReference type="PANTHER" id="PTHR11265:SF0">
    <property type="entry name" value="12S RRNA N4-METHYLCYTIDINE METHYLTRANSFERASE"/>
    <property type="match status" value="1"/>
</dbReference>
<dbReference type="HAMAP" id="MF_01007">
    <property type="entry name" value="16SrRNA_methyltr_H"/>
    <property type="match status" value="1"/>
</dbReference>
<reference evidence="5" key="1">
    <citation type="submission" date="2016-01" db="EMBL/GenBank/DDBJ databases">
        <title>Reference transcriptome for the parasite Schistocephalus solidus: insights into the molecular evolution of parasitism.</title>
        <authorList>
            <person name="Hebert F.O."/>
            <person name="Grambauer S."/>
            <person name="Barber I."/>
            <person name="Landry C.R."/>
            <person name="Aubin-Horth N."/>
        </authorList>
    </citation>
    <scope>NUCLEOTIDE SEQUENCE</scope>
</reference>
<dbReference type="EMBL" id="GEEE01017093">
    <property type="protein sequence ID" value="JAP46132.1"/>
    <property type="molecule type" value="Transcribed_RNA"/>
</dbReference>
<dbReference type="AlphaFoldDB" id="A0A0X3PDD6"/>
<evidence type="ECO:0000256" key="3">
    <source>
        <dbReference type="ARBA" id="ARBA00022679"/>
    </source>
</evidence>
<keyword evidence="4" id="KW-0949">S-adenosyl-L-methionine</keyword>
<accession>A0A0X3PDD6</accession>
<comment type="similarity">
    <text evidence="1">Belongs to the methyltransferase superfamily. RsmH family.</text>
</comment>
<protein>
    <submittedName>
        <fullName evidence="5">Putative methyltransferase-like protein 15</fullName>
    </submittedName>
</protein>
<dbReference type="Gene3D" id="1.10.150.170">
    <property type="entry name" value="Putative methyltransferase TM0872, insert domain"/>
    <property type="match status" value="1"/>
</dbReference>
<gene>
    <name evidence="5" type="primary">MET15</name>
    <name evidence="5" type="ORF">TR167467</name>
</gene>
<dbReference type="InterPro" id="IPR002903">
    <property type="entry name" value="RsmH"/>
</dbReference>
<dbReference type="GO" id="GO:0071424">
    <property type="term" value="F:rRNA (cytosine-N4-)-methyltransferase activity"/>
    <property type="evidence" value="ECO:0007669"/>
    <property type="project" value="TreeGrafter"/>
</dbReference>
<name>A0A0X3PDD6_SCHSO</name>
<dbReference type="NCBIfam" id="TIGR00006">
    <property type="entry name" value="16S rRNA (cytosine(1402)-N(4))-methyltransferase RsmH"/>
    <property type="match status" value="1"/>
</dbReference>
<keyword evidence="2 5" id="KW-0489">Methyltransferase</keyword>
<dbReference type="InterPro" id="IPR029063">
    <property type="entry name" value="SAM-dependent_MTases_sf"/>
</dbReference>
<dbReference type="GO" id="GO:0070475">
    <property type="term" value="P:rRNA base methylation"/>
    <property type="evidence" value="ECO:0007669"/>
    <property type="project" value="TreeGrafter"/>
</dbReference>
<dbReference type="SUPFAM" id="SSF81799">
    <property type="entry name" value="Putative methyltransferase TM0872, insert domain"/>
    <property type="match status" value="1"/>
</dbReference>
<organism evidence="5">
    <name type="scientific">Schistocephalus solidus</name>
    <name type="common">Tapeworm</name>
    <dbReference type="NCBI Taxonomy" id="70667"/>
    <lineage>
        <taxon>Eukaryota</taxon>
        <taxon>Metazoa</taxon>
        <taxon>Spiralia</taxon>
        <taxon>Lophotrochozoa</taxon>
        <taxon>Platyhelminthes</taxon>
        <taxon>Cestoda</taxon>
        <taxon>Eucestoda</taxon>
        <taxon>Diphyllobothriidea</taxon>
        <taxon>Diphyllobothriidae</taxon>
        <taxon>Schistocephalus</taxon>
    </lineage>
</organism>
<dbReference type="SUPFAM" id="SSF53335">
    <property type="entry name" value="S-adenosyl-L-methionine-dependent methyltransferases"/>
    <property type="match status" value="1"/>
</dbReference>
<sequence>PYLTRCMVIQMSHRPAPIICRIFSSALKPQRLQSGCSQAHTPVMAREVIEHLNPRSGQVFLDMTFGAGGHSRALLEVCPDITIFCLDRDPQAMTFAAELSASFKGKVFPVLGKFSDSESLLTRSGCPKGGVDGVVMDLGASSMQFDIPDRGFGLSRDSLLDMRMSASSKSNEPTAADVVNCLTAAQLAHIFKAYGEERFARRIANAIVEHRSALGPIRRTGQLADLIASVVSAVTSSPKSGMKAEADNPQLPCPPPMHVATRVFQALRIFVNDELNELCCGLEIAHTFLKAGGRVAVISFHSLEDRLVKWAFTNSLSSSAAGGLASRLASTSNEAVGSARFQRLLNQLQPQSEVIVNSPTPPPLKTAFWSQINGATVPSQAEVLRNKRSRSAKLRVAEKRDVEAL</sequence>